<dbReference type="NCBIfam" id="NF004051">
    <property type="entry name" value="PRK05571.1"/>
    <property type="match status" value="1"/>
</dbReference>
<dbReference type="InterPro" id="IPR036569">
    <property type="entry name" value="RpiB_LacA_LacB_sf"/>
</dbReference>
<dbReference type="AlphaFoldDB" id="X1PTP4"/>
<gene>
    <name evidence="1" type="ORF">S12H4_07238</name>
</gene>
<dbReference type="GO" id="GO:0004751">
    <property type="term" value="F:ribose-5-phosphate isomerase activity"/>
    <property type="evidence" value="ECO:0007669"/>
    <property type="project" value="TreeGrafter"/>
</dbReference>
<dbReference type="PIRSF" id="PIRSF005384">
    <property type="entry name" value="RpiB_LacA_B"/>
    <property type="match status" value="1"/>
</dbReference>
<dbReference type="NCBIfam" id="TIGR00689">
    <property type="entry name" value="rpiB_lacA_lacB"/>
    <property type="match status" value="1"/>
</dbReference>
<dbReference type="PANTHER" id="PTHR30345">
    <property type="entry name" value="RIBOSE-5-PHOSPHATE ISOMERASE B"/>
    <property type="match status" value="1"/>
</dbReference>
<dbReference type="GO" id="GO:0019316">
    <property type="term" value="P:D-allose catabolic process"/>
    <property type="evidence" value="ECO:0007669"/>
    <property type="project" value="TreeGrafter"/>
</dbReference>
<dbReference type="SUPFAM" id="SSF89623">
    <property type="entry name" value="Ribose/Galactose isomerase RpiB/AlsB"/>
    <property type="match status" value="1"/>
</dbReference>
<dbReference type="InterPro" id="IPR003500">
    <property type="entry name" value="RpiB_LacA_LacB"/>
</dbReference>
<accession>X1PTP4</accession>
<dbReference type="GO" id="GO:0009052">
    <property type="term" value="P:pentose-phosphate shunt, non-oxidative branch"/>
    <property type="evidence" value="ECO:0007669"/>
    <property type="project" value="TreeGrafter"/>
</dbReference>
<dbReference type="PANTHER" id="PTHR30345:SF0">
    <property type="entry name" value="DNA DAMAGE-REPAIR_TOLERATION PROTEIN DRT102"/>
    <property type="match status" value="1"/>
</dbReference>
<reference evidence="1" key="1">
    <citation type="journal article" date="2014" name="Front. Microbiol.">
        <title>High frequency of phylogenetically diverse reductive dehalogenase-homologous genes in deep subseafloor sedimentary metagenomes.</title>
        <authorList>
            <person name="Kawai M."/>
            <person name="Futagami T."/>
            <person name="Toyoda A."/>
            <person name="Takaki Y."/>
            <person name="Nishi S."/>
            <person name="Hori S."/>
            <person name="Arai W."/>
            <person name="Tsubouchi T."/>
            <person name="Morono Y."/>
            <person name="Uchiyama I."/>
            <person name="Ito T."/>
            <person name="Fujiyama A."/>
            <person name="Inagaki F."/>
            <person name="Takami H."/>
        </authorList>
    </citation>
    <scope>NUCLEOTIDE SEQUENCE</scope>
    <source>
        <strain evidence="1">Expedition CK06-06</strain>
    </source>
</reference>
<dbReference type="Gene3D" id="3.40.1400.10">
    <property type="entry name" value="Sugar-phosphate isomerase, RpiB/LacA/LacB"/>
    <property type="match status" value="1"/>
</dbReference>
<dbReference type="EMBL" id="BARW01002646">
    <property type="protein sequence ID" value="GAI59213.1"/>
    <property type="molecule type" value="Genomic_DNA"/>
</dbReference>
<sequence>DIGTNSKKSVDYPDFAEKLGLQVAKNPAKKGILTCGTGIGASIAANKIPGIKAALVHDEKEAILSIEHNNANVLVLGGRPFDKKKIKKILLAWLNAEFQGGRHARRINKIEKIEEKYSHEII</sequence>
<protein>
    <recommendedName>
        <fullName evidence="2">Ribose 5-phosphate isomerase B</fullName>
    </recommendedName>
</protein>
<feature type="non-terminal residue" evidence="1">
    <location>
        <position position="1"/>
    </location>
</feature>
<evidence type="ECO:0008006" key="2">
    <source>
        <dbReference type="Google" id="ProtNLM"/>
    </source>
</evidence>
<dbReference type="Pfam" id="PF02502">
    <property type="entry name" value="LacAB_rpiB"/>
    <property type="match status" value="1"/>
</dbReference>
<comment type="caution">
    <text evidence="1">The sequence shown here is derived from an EMBL/GenBank/DDBJ whole genome shotgun (WGS) entry which is preliminary data.</text>
</comment>
<organism evidence="1">
    <name type="scientific">marine sediment metagenome</name>
    <dbReference type="NCBI Taxonomy" id="412755"/>
    <lineage>
        <taxon>unclassified sequences</taxon>
        <taxon>metagenomes</taxon>
        <taxon>ecological metagenomes</taxon>
    </lineage>
</organism>
<name>X1PTP4_9ZZZZ</name>
<evidence type="ECO:0000313" key="1">
    <source>
        <dbReference type="EMBL" id="GAI59213.1"/>
    </source>
</evidence>
<proteinExistence type="predicted"/>